<proteinExistence type="predicted"/>
<keyword evidence="3" id="KW-1185">Reference proteome</keyword>
<dbReference type="RefSeq" id="WP_186888293.1">
    <property type="nucleotide sequence ID" value="NZ_JACONZ010000003.1"/>
</dbReference>
<organism evidence="2 3">
    <name type="scientific">Anaerofilum hominis</name>
    <dbReference type="NCBI Taxonomy" id="2763016"/>
    <lineage>
        <taxon>Bacteria</taxon>
        <taxon>Bacillati</taxon>
        <taxon>Bacillota</taxon>
        <taxon>Clostridia</taxon>
        <taxon>Eubacteriales</taxon>
        <taxon>Oscillospiraceae</taxon>
        <taxon>Anaerofilum</taxon>
    </lineage>
</organism>
<protein>
    <submittedName>
        <fullName evidence="2">Uncharacterized protein</fullName>
    </submittedName>
</protein>
<gene>
    <name evidence="2" type="ORF">H8S23_10505</name>
</gene>
<accession>A0A923I7Y2</accession>
<feature type="region of interest" description="Disordered" evidence="1">
    <location>
        <begin position="1"/>
        <end position="65"/>
    </location>
</feature>
<evidence type="ECO:0000313" key="2">
    <source>
        <dbReference type="EMBL" id="MBC5581941.1"/>
    </source>
</evidence>
<feature type="compositionally biased region" description="Gly residues" evidence="1">
    <location>
        <begin position="22"/>
        <end position="35"/>
    </location>
</feature>
<dbReference type="Proteomes" id="UP000659630">
    <property type="component" value="Unassembled WGS sequence"/>
</dbReference>
<evidence type="ECO:0000256" key="1">
    <source>
        <dbReference type="SAM" id="MobiDB-lite"/>
    </source>
</evidence>
<feature type="compositionally biased region" description="Basic and acidic residues" evidence="1">
    <location>
        <begin position="55"/>
        <end position="65"/>
    </location>
</feature>
<dbReference type="AlphaFoldDB" id="A0A923I7Y2"/>
<dbReference type="EMBL" id="JACONZ010000003">
    <property type="protein sequence ID" value="MBC5581941.1"/>
    <property type="molecule type" value="Genomic_DNA"/>
</dbReference>
<comment type="caution">
    <text evidence="2">The sequence shown here is derived from an EMBL/GenBank/DDBJ whole genome shotgun (WGS) entry which is preliminary data.</text>
</comment>
<name>A0A923I7Y2_9FIRM</name>
<reference evidence="2" key="1">
    <citation type="submission" date="2020-08" db="EMBL/GenBank/DDBJ databases">
        <title>Genome public.</title>
        <authorList>
            <person name="Liu C."/>
            <person name="Sun Q."/>
        </authorList>
    </citation>
    <scope>NUCLEOTIDE SEQUENCE</scope>
    <source>
        <strain evidence="2">BX8</strain>
    </source>
</reference>
<sequence>MQTEKGNTAPWWAPMPRPGKPWGQGGAQDGGGYGDGPTKPPCPDQKGQTRRRGTSRAEQDRETDRKNGITACRGCVYYRSGCGVPGAYMMCHYAWETGLQRGIRPADCYKHKNTPYQTRRKKRGS</sequence>
<evidence type="ECO:0000313" key="3">
    <source>
        <dbReference type="Proteomes" id="UP000659630"/>
    </source>
</evidence>